<comment type="pathway">
    <text evidence="15">Cofactor biosynthesis; ubiquinone biosynthesis.</text>
</comment>
<dbReference type="Gene3D" id="1.20.120.1780">
    <property type="entry name" value="UbiA prenyltransferase"/>
    <property type="match status" value="1"/>
</dbReference>
<evidence type="ECO:0000256" key="9">
    <source>
        <dbReference type="ARBA" id="ARBA00022989"/>
    </source>
</evidence>
<gene>
    <name evidence="15" type="primary">coq2</name>
    <name evidence="16" type="ORF">ACAOBT_LOCUS21800</name>
    <name evidence="17" type="ORF">ACAOBT_LOCUS22919</name>
</gene>
<evidence type="ECO:0000256" key="5">
    <source>
        <dbReference type="ARBA" id="ARBA00022688"/>
    </source>
</evidence>
<dbReference type="EC" id="2.5.1.39" evidence="15"/>
<keyword evidence="10 15" id="KW-0472">Membrane</keyword>
<feature type="transmembrane region" description="Helical" evidence="15">
    <location>
        <begin position="276"/>
        <end position="295"/>
    </location>
</feature>
<comment type="function">
    <text evidence="15">Catalyzes the prenylation of para-hydroxybenzoate (PHB) with an all-trans polyprenyl group. Mediates the second step in the final reaction sequence of coenzyme Q (CoQ) biosynthesis, which is the condensation of the polyisoprenoid side chain with PHB, generating the first membrane-bound Q intermediate.</text>
</comment>
<dbReference type="InterPro" id="IPR044878">
    <property type="entry name" value="UbiA_sf"/>
</dbReference>
<keyword evidence="9 15" id="KW-1133">Transmembrane helix</keyword>
<dbReference type="PROSITE" id="PS00943">
    <property type="entry name" value="UBIA"/>
    <property type="match status" value="1"/>
</dbReference>
<dbReference type="InterPro" id="IPR030470">
    <property type="entry name" value="UbiA_prenylTrfase_CS"/>
</dbReference>
<comment type="caution">
    <text evidence="17">The sequence shown here is derived from an EMBL/GenBank/DDBJ whole genome shotgun (WGS) entry which is preliminary data.</text>
</comment>
<comment type="catalytic activity">
    <reaction evidence="13">
        <text>all-trans-nonaprenyl diphosphate + 4-hydroxybenzoate = 4-hydroxy-3-(all-trans-nonaprenyl)benzoate + diphosphate</text>
        <dbReference type="Rhea" id="RHEA:17709"/>
        <dbReference type="ChEBI" id="CHEBI:17879"/>
        <dbReference type="ChEBI" id="CHEBI:33019"/>
        <dbReference type="ChEBI" id="CHEBI:58391"/>
        <dbReference type="ChEBI" id="CHEBI:84502"/>
        <dbReference type="EC" id="2.5.1.39"/>
    </reaction>
    <physiologicalReaction direction="left-to-right" evidence="13">
        <dbReference type="Rhea" id="RHEA:17710"/>
    </physiologicalReaction>
</comment>
<comment type="cofactor">
    <cofactor evidence="1 15">
        <name>Mg(2+)</name>
        <dbReference type="ChEBI" id="CHEBI:18420"/>
    </cofactor>
</comment>
<evidence type="ECO:0000313" key="18">
    <source>
        <dbReference type="Proteomes" id="UP001152888"/>
    </source>
</evidence>
<feature type="transmembrane region" description="Helical" evidence="15">
    <location>
        <begin position="206"/>
        <end position="227"/>
    </location>
</feature>
<evidence type="ECO:0000256" key="1">
    <source>
        <dbReference type="ARBA" id="ARBA00001946"/>
    </source>
</evidence>
<comment type="similarity">
    <text evidence="3 15">Belongs to the UbiA prenyltransferase family.</text>
</comment>
<keyword evidence="11 15" id="KW-0414">Isoprene biosynthesis</keyword>
<evidence type="ECO:0000313" key="16">
    <source>
        <dbReference type="EMBL" id="CAH1993889.1"/>
    </source>
</evidence>
<dbReference type="PANTHER" id="PTHR11048:SF28">
    <property type="entry name" value="4-HYDROXYBENZOATE POLYPRENYLTRANSFERASE, MITOCHONDRIAL"/>
    <property type="match status" value="1"/>
</dbReference>
<protein>
    <recommendedName>
        <fullName evidence="15">4-hydroxybenzoate polyprenyltransferase, mitochondrial</fullName>
        <shortName evidence="15">4-HB polyprenyltransferase</shortName>
        <ecNumber evidence="15">2.5.1.39</ecNumber>
    </recommendedName>
    <alternativeName>
        <fullName evidence="15">Para-hydroxybenzoate--polyprenyltransferase</fullName>
        <shortName evidence="15">PHB:PPT</shortName>
        <shortName evidence="15">PHB:polyprenyltransferase</shortName>
    </alternativeName>
</protein>
<dbReference type="PANTHER" id="PTHR11048">
    <property type="entry name" value="PRENYLTRANSFERASES"/>
    <property type="match status" value="1"/>
</dbReference>
<dbReference type="Pfam" id="PF01040">
    <property type="entry name" value="UbiA"/>
    <property type="match status" value="1"/>
</dbReference>
<organism evidence="17 18">
    <name type="scientific">Acanthoscelides obtectus</name>
    <name type="common">Bean weevil</name>
    <name type="synonym">Bruchus obtectus</name>
    <dbReference type="NCBI Taxonomy" id="200917"/>
    <lineage>
        <taxon>Eukaryota</taxon>
        <taxon>Metazoa</taxon>
        <taxon>Ecdysozoa</taxon>
        <taxon>Arthropoda</taxon>
        <taxon>Hexapoda</taxon>
        <taxon>Insecta</taxon>
        <taxon>Pterygota</taxon>
        <taxon>Neoptera</taxon>
        <taxon>Endopterygota</taxon>
        <taxon>Coleoptera</taxon>
        <taxon>Polyphaga</taxon>
        <taxon>Cucujiformia</taxon>
        <taxon>Chrysomeloidea</taxon>
        <taxon>Chrysomelidae</taxon>
        <taxon>Bruchinae</taxon>
        <taxon>Bruchini</taxon>
        <taxon>Acanthoscelides</taxon>
    </lineage>
</organism>
<keyword evidence="8" id="KW-0809">Transit peptide</keyword>
<dbReference type="EMBL" id="CAKOFQ010007187">
    <property type="protein sequence ID" value="CAH1993889.1"/>
    <property type="molecule type" value="Genomic_DNA"/>
</dbReference>
<comment type="catalytic activity">
    <reaction evidence="14">
        <text>an all-trans-polyprenyl diphosphate + 4-hydroxybenzoate = a 4-hydroxy-3-(all-trans-polyprenyl)benzoate + diphosphate</text>
        <dbReference type="Rhea" id="RHEA:44504"/>
        <dbReference type="Rhea" id="RHEA-COMP:9514"/>
        <dbReference type="Rhea" id="RHEA-COMP:9564"/>
        <dbReference type="ChEBI" id="CHEBI:17879"/>
        <dbReference type="ChEBI" id="CHEBI:33019"/>
        <dbReference type="ChEBI" id="CHEBI:58914"/>
        <dbReference type="ChEBI" id="CHEBI:78396"/>
        <dbReference type="EC" id="2.5.1.39"/>
    </reaction>
    <physiologicalReaction direction="left-to-right" evidence="14">
        <dbReference type="Rhea" id="RHEA:44505"/>
    </physiologicalReaction>
</comment>
<feature type="transmembrane region" description="Helical" evidence="15">
    <location>
        <begin position="332"/>
        <end position="352"/>
    </location>
</feature>
<sequence>MYYRIIYRSCTLSGLKGWQRDLKLVNLASSSLLSKAPWRNCYTTSSAKNVEEKPKKTIAVRLVNGAPKCVQPYMSLMRMDKPIGSWLLFWPCSWSIASAAAPGTLPGLYMLGLFGVGSFVMRGAGCTINDIWDRDIDAKVERTKNRPLVNGDISIKQALAFLAGQLSIGLAILLQLNWPSVILGASSLGLVVAYPLMKRITYWPQVVLGFTFNWGALLGYSAVHGYVDLPVCLPLYLAGVCWTIIYDTIYAHQDRIDDLRLGLKSTAIKFESDSRIWLSGFAVTMISCLICSGAMNHQTFPYYVSLGMIAAHLANQIRTLDINNANDCLFKFISNSRIGLILFFGITLGTLLKESEENVEQRSKNVFVA</sequence>
<comment type="subcellular location">
    <subcellularLocation>
        <location evidence="2">Membrane</location>
        <topology evidence="2">Multi-pass membrane protein</topology>
    </subcellularLocation>
    <subcellularLocation>
        <location evidence="15">Mitochondrion inner membrane</location>
        <topology evidence="15">Multi-pass membrane protein</topology>
        <orientation evidence="15">Matrix side</orientation>
    </subcellularLocation>
</comment>
<evidence type="ECO:0000256" key="14">
    <source>
        <dbReference type="ARBA" id="ARBA00051182"/>
    </source>
</evidence>
<dbReference type="Gene3D" id="1.10.357.140">
    <property type="entry name" value="UbiA prenyltransferase"/>
    <property type="match status" value="1"/>
</dbReference>
<dbReference type="FunFam" id="1.20.120.1780:FF:000001">
    <property type="entry name" value="4-hydroxybenzoate octaprenyltransferase"/>
    <property type="match status" value="1"/>
</dbReference>
<dbReference type="InterPro" id="IPR039653">
    <property type="entry name" value="Prenyltransferase"/>
</dbReference>
<accession>A0A9P0LJ80</accession>
<keyword evidence="6 15" id="KW-0812">Transmembrane</keyword>
<proteinExistence type="inferred from homology"/>
<keyword evidence="7 15" id="KW-0999">Mitochondrion inner membrane</keyword>
<dbReference type="FunFam" id="1.10.357.140:FF:000003">
    <property type="entry name" value="4-hydroxybenzoate polyprenyltransferase, mitochondrial"/>
    <property type="match status" value="1"/>
</dbReference>
<keyword evidence="15" id="KW-0496">Mitochondrion</keyword>
<evidence type="ECO:0000256" key="15">
    <source>
        <dbReference type="HAMAP-Rule" id="MF_03189"/>
    </source>
</evidence>
<dbReference type="GO" id="GO:0005743">
    <property type="term" value="C:mitochondrial inner membrane"/>
    <property type="evidence" value="ECO:0007669"/>
    <property type="project" value="UniProtKB-SubCell"/>
</dbReference>
<evidence type="ECO:0000256" key="4">
    <source>
        <dbReference type="ARBA" id="ARBA00022679"/>
    </source>
</evidence>
<dbReference type="NCBIfam" id="TIGR01474">
    <property type="entry name" value="ubiA_proteo"/>
    <property type="match status" value="1"/>
</dbReference>
<dbReference type="GO" id="GO:0006744">
    <property type="term" value="P:ubiquinone biosynthetic process"/>
    <property type="evidence" value="ECO:0007669"/>
    <property type="project" value="UniProtKB-UniRule"/>
</dbReference>
<comment type="catalytic activity">
    <reaction evidence="12">
        <text>all-trans-decaprenyl diphosphate + 4-hydroxybenzoate = 4-hydroxy-3-(all-trans-decaprenyl)benzoate + diphosphate</text>
        <dbReference type="Rhea" id="RHEA:44564"/>
        <dbReference type="ChEBI" id="CHEBI:17879"/>
        <dbReference type="ChEBI" id="CHEBI:33019"/>
        <dbReference type="ChEBI" id="CHEBI:60721"/>
        <dbReference type="ChEBI" id="CHEBI:84503"/>
        <dbReference type="EC" id="2.5.1.39"/>
    </reaction>
    <physiologicalReaction direction="left-to-right" evidence="12">
        <dbReference type="Rhea" id="RHEA:44565"/>
    </physiologicalReaction>
</comment>
<evidence type="ECO:0000256" key="10">
    <source>
        <dbReference type="ARBA" id="ARBA00023136"/>
    </source>
</evidence>
<evidence type="ECO:0000313" key="17">
    <source>
        <dbReference type="EMBL" id="CAH1995914.1"/>
    </source>
</evidence>
<dbReference type="AlphaFoldDB" id="A0A9P0LJ80"/>
<dbReference type="CDD" id="cd13959">
    <property type="entry name" value="PT_UbiA_COQ2"/>
    <property type="match status" value="1"/>
</dbReference>
<evidence type="ECO:0000256" key="11">
    <source>
        <dbReference type="ARBA" id="ARBA00023229"/>
    </source>
</evidence>
<dbReference type="GO" id="GO:0008299">
    <property type="term" value="P:isoprenoid biosynthetic process"/>
    <property type="evidence" value="ECO:0007669"/>
    <property type="project" value="UniProtKB-UniRule"/>
</dbReference>
<dbReference type="InterPro" id="IPR000537">
    <property type="entry name" value="UbiA_prenyltransferase"/>
</dbReference>
<dbReference type="GO" id="GO:0008412">
    <property type="term" value="F:4-hydroxybenzoate polyprenyltransferase activity"/>
    <property type="evidence" value="ECO:0007669"/>
    <property type="project" value="UniProtKB-EC"/>
</dbReference>
<reference evidence="17" key="1">
    <citation type="submission" date="2022-03" db="EMBL/GenBank/DDBJ databases">
        <authorList>
            <person name="Sayadi A."/>
        </authorList>
    </citation>
    <scope>NUCLEOTIDE SEQUENCE</scope>
</reference>
<feature type="transmembrane region" description="Helical" evidence="15">
    <location>
        <begin position="233"/>
        <end position="251"/>
    </location>
</feature>
<keyword evidence="5 15" id="KW-0831">Ubiquinone biosynthesis</keyword>
<feature type="transmembrane region" description="Helical" evidence="15">
    <location>
        <begin position="83"/>
        <end position="101"/>
    </location>
</feature>
<dbReference type="EMBL" id="CAKOFQ010007243">
    <property type="protein sequence ID" value="CAH1995914.1"/>
    <property type="molecule type" value="Genomic_DNA"/>
</dbReference>
<keyword evidence="18" id="KW-1185">Reference proteome</keyword>
<feature type="transmembrane region" description="Helical" evidence="15">
    <location>
        <begin position="180"/>
        <end position="197"/>
    </location>
</feature>
<dbReference type="Proteomes" id="UP001152888">
    <property type="component" value="Unassembled WGS sequence"/>
</dbReference>
<evidence type="ECO:0000256" key="7">
    <source>
        <dbReference type="ARBA" id="ARBA00022792"/>
    </source>
</evidence>
<name>A0A9P0LJ80_ACAOB</name>
<evidence type="ECO:0000256" key="13">
    <source>
        <dbReference type="ARBA" id="ARBA00050454"/>
    </source>
</evidence>
<dbReference type="OrthoDB" id="18170at2759"/>
<evidence type="ECO:0000256" key="2">
    <source>
        <dbReference type="ARBA" id="ARBA00004141"/>
    </source>
</evidence>
<dbReference type="HAMAP" id="MF_01635">
    <property type="entry name" value="UbiA"/>
    <property type="match status" value="1"/>
</dbReference>
<evidence type="ECO:0000256" key="3">
    <source>
        <dbReference type="ARBA" id="ARBA00005985"/>
    </source>
</evidence>
<evidence type="ECO:0000256" key="12">
    <source>
        <dbReference type="ARBA" id="ARBA00049890"/>
    </source>
</evidence>
<evidence type="ECO:0000256" key="8">
    <source>
        <dbReference type="ARBA" id="ARBA00022946"/>
    </source>
</evidence>
<dbReference type="InterPro" id="IPR006370">
    <property type="entry name" value="HB_polyprenyltransferase-like"/>
</dbReference>
<evidence type="ECO:0000256" key="6">
    <source>
        <dbReference type="ARBA" id="ARBA00022692"/>
    </source>
</evidence>
<keyword evidence="4 15" id="KW-0808">Transferase</keyword>